<dbReference type="GO" id="GO:0016787">
    <property type="term" value="F:hydrolase activity"/>
    <property type="evidence" value="ECO:0007669"/>
    <property type="project" value="UniProtKB-KW"/>
</dbReference>
<dbReference type="Proteomes" id="UP001596105">
    <property type="component" value="Unassembled WGS sequence"/>
</dbReference>
<dbReference type="RefSeq" id="WP_209749345.1">
    <property type="nucleotide sequence ID" value="NZ_JBHSMH010000030.1"/>
</dbReference>
<name>A0ABW0LVE6_9BACL</name>
<protein>
    <submittedName>
        <fullName evidence="1">Alpha/beta fold hydrolase</fullName>
    </submittedName>
</protein>
<accession>A0ABW0LVE6</accession>
<comment type="caution">
    <text evidence="1">The sequence shown here is derived from an EMBL/GenBank/DDBJ whole genome shotgun (WGS) entry which is preliminary data.</text>
</comment>
<keyword evidence="2" id="KW-1185">Reference proteome</keyword>
<dbReference type="SUPFAM" id="SSF53474">
    <property type="entry name" value="alpha/beta-Hydrolases"/>
    <property type="match status" value="1"/>
</dbReference>
<proteinExistence type="predicted"/>
<gene>
    <name evidence="1" type="ORF">ACFPPD_11265</name>
</gene>
<dbReference type="InterPro" id="IPR029058">
    <property type="entry name" value="AB_hydrolase_fold"/>
</dbReference>
<organism evidence="1 2">
    <name type="scientific">Cohnella suwonensis</name>
    <dbReference type="NCBI Taxonomy" id="696072"/>
    <lineage>
        <taxon>Bacteria</taxon>
        <taxon>Bacillati</taxon>
        <taxon>Bacillota</taxon>
        <taxon>Bacilli</taxon>
        <taxon>Bacillales</taxon>
        <taxon>Paenibacillaceae</taxon>
        <taxon>Cohnella</taxon>
    </lineage>
</organism>
<keyword evidence="1" id="KW-0378">Hydrolase</keyword>
<evidence type="ECO:0000313" key="2">
    <source>
        <dbReference type="Proteomes" id="UP001596105"/>
    </source>
</evidence>
<dbReference type="Gene3D" id="3.40.50.1820">
    <property type="entry name" value="alpha/beta hydrolase"/>
    <property type="match status" value="1"/>
</dbReference>
<sequence>MKCELSNASIHYEMYGEGRPIIFLHALSLDFQSMKNVFEPLFTSRLGWKRIYVDLPGMGESKAENWMKSSDDILAVILKFIDSILCSYLQ</sequence>
<dbReference type="EMBL" id="JBHSMH010000030">
    <property type="protein sequence ID" value="MFC5469301.1"/>
    <property type="molecule type" value="Genomic_DNA"/>
</dbReference>
<reference evidence="2" key="1">
    <citation type="journal article" date="2019" name="Int. J. Syst. Evol. Microbiol.">
        <title>The Global Catalogue of Microorganisms (GCM) 10K type strain sequencing project: providing services to taxonomists for standard genome sequencing and annotation.</title>
        <authorList>
            <consortium name="The Broad Institute Genomics Platform"/>
            <consortium name="The Broad Institute Genome Sequencing Center for Infectious Disease"/>
            <person name="Wu L."/>
            <person name="Ma J."/>
        </authorList>
    </citation>
    <scope>NUCLEOTIDE SEQUENCE [LARGE SCALE GENOMIC DNA]</scope>
    <source>
        <strain evidence="2">CCUG 57113</strain>
    </source>
</reference>
<evidence type="ECO:0000313" key="1">
    <source>
        <dbReference type="EMBL" id="MFC5469301.1"/>
    </source>
</evidence>